<dbReference type="Pfam" id="PF00335">
    <property type="entry name" value="Tetraspanin"/>
    <property type="match status" value="1"/>
</dbReference>
<organism evidence="7">
    <name type="scientific">Xenopsylla cheopis</name>
    <name type="common">Oriental rat flea</name>
    <name type="synonym">Pulex cheopis</name>
    <dbReference type="NCBI Taxonomy" id="163159"/>
    <lineage>
        <taxon>Eukaryota</taxon>
        <taxon>Metazoa</taxon>
        <taxon>Ecdysozoa</taxon>
        <taxon>Arthropoda</taxon>
        <taxon>Hexapoda</taxon>
        <taxon>Insecta</taxon>
        <taxon>Pterygota</taxon>
        <taxon>Neoptera</taxon>
        <taxon>Endopterygota</taxon>
        <taxon>Siphonaptera</taxon>
        <taxon>Pulicidae</taxon>
        <taxon>Xenopsyllinae</taxon>
        <taxon>Xenopsylla</taxon>
    </lineage>
</organism>
<dbReference type="AlphaFoldDB" id="A0A6M2DZV5"/>
<accession>A0A6M2DZV5</accession>
<name>A0A6M2DZV5_XENCH</name>
<feature type="transmembrane region" description="Helical" evidence="6">
    <location>
        <begin position="52"/>
        <end position="78"/>
    </location>
</feature>
<dbReference type="InterPro" id="IPR008952">
    <property type="entry name" value="Tetraspanin_EC2_sf"/>
</dbReference>
<evidence type="ECO:0000256" key="4">
    <source>
        <dbReference type="ARBA" id="ARBA00023136"/>
    </source>
</evidence>
<dbReference type="SUPFAM" id="SSF48652">
    <property type="entry name" value="Tetraspanin"/>
    <property type="match status" value="1"/>
</dbReference>
<dbReference type="PRINTS" id="PR00259">
    <property type="entry name" value="TMFOUR"/>
</dbReference>
<feature type="transmembrane region" description="Helical" evidence="6">
    <location>
        <begin position="272"/>
        <end position="300"/>
    </location>
</feature>
<dbReference type="PANTHER" id="PTHR19282:SF28">
    <property type="entry name" value="TETRASPANIN"/>
    <property type="match status" value="1"/>
</dbReference>
<dbReference type="CDD" id="cd03127">
    <property type="entry name" value="tetraspanin_LEL"/>
    <property type="match status" value="1"/>
</dbReference>
<keyword evidence="3 6" id="KW-1133">Transmembrane helix</keyword>
<keyword evidence="4 6" id="KW-0472">Membrane</keyword>
<evidence type="ECO:0000313" key="7">
    <source>
        <dbReference type="EMBL" id="NOV50591.1"/>
    </source>
</evidence>
<dbReference type="EMBL" id="GIIL01006865">
    <property type="protein sequence ID" value="NOV50591.1"/>
    <property type="molecule type" value="Transcribed_RNA"/>
</dbReference>
<keyword evidence="2 6" id="KW-0812">Transmembrane</keyword>
<dbReference type="PANTHER" id="PTHR19282">
    <property type="entry name" value="TETRASPANIN"/>
    <property type="match status" value="1"/>
</dbReference>
<proteinExistence type="predicted"/>
<feature type="transmembrane region" description="Helical" evidence="6">
    <location>
        <begin position="90"/>
        <end position="108"/>
    </location>
</feature>
<dbReference type="InterPro" id="IPR018499">
    <property type="entry name" value="Tetraspanin/Peripherin"/>
</dbReference>
<evidence type="ECO:0000256" key="2">
    <source>
        <dbReference type="ARBA" id="ARBA00022692"/>
    </source>
</evidence>
<feature type="compositionally biased region" description="Polar residues" evidence="5">
    <location>
        <begin position="233"/>
        <end position="250"/>
    </location>
</feature>
<sequence>MGSDLKLGMKCIKYMLFAVNLTFVMTSMLLITSGGTIHAIYSDFRHFLSDAWFSPATIMIAVGILMFFVSAFGCWGAIKESTCMINTFGALLAVIFIVEFGGAIAAFACQSQIANIVRSKMEIAVNNFNSSSLERRQAVEFMQERLFCCGVDGPSDWEEQPLPESCCDRRYQSARSFDGNIVRMSSALRFQNGMLVYPSDIKAVNYRKQAEETLTTHTPEESAPETTKAPDGSSVTEGSTNIAETTTKVQDTCEPHPSGCYKKLAFLIGSSAAILGSGAITVALMQLLGMMCAFSLARAIRKAKTQRMMRQNWQQRMGQIIGMQATPYTQLQEKRGAEIAPVTYAPTDPSVM</sequence>
<feature type="region of interest" description="Disordered" evidence="5">
    <location>
        <begin position="212"/>
        <end position="255"/>
    </location>
</feature>
<feature type="transmembrane region" description="Helical" evidence="6">
    <location>
        <begin position="12"/>
        <end position="32"/>
    </location>
</feature>
<comment type="subcellular location">
    <subcellularLocation>
        <location evidence="1">Membrane</location>
        <topology evidence="1">Multi-pass membrane protein</topology>
    </subcellularLocation>
</comment>
<dbReference type="GO" id="GO:0005886">
    <property type="term" value="C:plasma membrane"/>
    <property type="evidence" value="ECO:0007669"/>
    <property type="project" value="TreeGrafter"/>
</dbReference>
<reference evidence="7" key="1">
    <citation type="submission" date="2020-03" db="EMBL/GenBank/DDBJ databases">
        <title>Transcriptomic Profiling of the Digestive Tract of the Rat Flea, Xenopsylla cheopis, Following Blood Feeding and Infection with Yersinia pestis.</title>
        <authorList>
            <person name="Bland D.M."/>
            <person name="Martens C.A."/>
            <person name="Virtaneva K."/>
            <person name="Kanakabandi K."/>
            <person name="Long D."/>
            <person name="Rosenke R."/>
            <person name="Saturday G.A."/>
            <person name="Hoyt F.H."/>
            <person name="Bruno D.P."/>
            <person name="Ribeiro J.M.C."/>
            <person name="Hinnebusch J."/>
        </authorList>
    </citation>
    <scope>NUCLEOTIDE SEQUENCE</scope>
</reference>
<evidence type="ECO:0000256" key="3">
    <source>
        <dbReference type="ARBA" id="ARBA00022989"/>
    </source>
</evidence>
<evidence type="ECO:0000256" key="5">
    <source>
        <dbReference type="SAM" id="MobiDB-lite"/>
    </source>
</evidence>
<dbReference type="Gene3D" id="1.10.1450.10">
    <property type="entry name" value="Tetraspanin"/>
    <property type="match status" value="1"/>
</dbReference>
<protein>
    <submittedName>
        <fullName evidence="7">Putative tetraspanin 29fb</fullName>
    </submittedName>
</protein>
<evidence type="ECO:0000256" key="6">
    <source>
        <dbReference type="SAM" id="Phobius"/>
    </source>
</evidence>
<evidence type="ECO:0000256" key="1">
    <source>
        <dbReference type="ARBA" id="ARBA00004141"/>
    </source>
</evidence>